<dbReference type="InterPro" id="IPR009057">
    <property type="entry name" value="Homeodomain-like_sf"/>
</dbReference>
<dbReference type="Pfam" id="PF00440">
    <property type="entry name" value="TetR_N"/>
    <property type="match status" value="1"/>
</dbReference>
<feature type="DNA-binding region" description="H-T-H motif" evidence="2">
    <location>
        <begin position="30"/>
        <end position="49"/>
    </location>
</feature>
<dbReference type="InterPro" id="IPR001647">
    <property type="entry name" value="HTH_TetR"/>
</dbReference>
<dbReference type="PANTHER" id="PTHR43479:SF7">
    <property type="entry name" value="TETR-FAMILY TRANSCRIPTIONAL REGULATOR"/>
    <property type="match status" value="1"/>
</dbReference>
<dbReference type="RefSeq" id="WP_010007405.1">
    <property type="nucleotide sequence ID" value="NZ_JAGYGP010000002.1"/>
</dbReference>
<dbReference type="InterPro" id="IPR050624">
    <property type="entry name" value="HTH-type_Tx_Regulator"/>
</dbReference>
<dbReference type="STRING" id="907931.GCA_000165675_01220"/>
<dbReference type="AlphaFoldDB" id="A0A4R5N9H7"/>
<evidence type="ECO:0000256" key="2">
    <source>
        <dbReference type="PROSITE-ProRule" id="PRU00335"/>
    </source>
</evidence>
<organism evidence="4 5">
    <name type="scientific">Leuconostoc fallax</name>
    <dbReference type="NCBI Taxonomy" id="1251"/>
    <lineage>
        <taxon>Bacteria</taxon>
        <taxon>Bacillati</taxon>
        <taxon>Bacillota</taxon>
        <taxon>Bacilli</taxon>
        <taxon>Lactobacillales</taxon>
        <taxon>Lactobacillaceae</taxon>
        <taxon>Leuconostoc</taxon>
    </lineage>
</organism>
<dbReference type="PANTHER" id="PTHR43479">
    <property type="entry name" value="ACREF/ENVCD OPERON REPRESSOR-RELATED"/>
    <property type="match status" value="1"/>
</dbReference>
<evidence type="ECO:0000256" key="1">
    <source>
        <dbReference type="ARBA" id="ARBA00023125"/>
    </source>
</evidence>
<comment type="caution">
    <text evidence="4">The sequence shown here is derived from an EMBL/GenBank/DDBJ whole genome shotgun (WGS) entry which is preliminary data.</text>
</comment>
<keyword evidence="1 2" id="KW-0238">DNA-binding</keyword>
<evidence type="ECO:0000313" key="5">
    <source>
        <dbReference type="Proteomes" id="UP000295681"/>
    </source>
</evidence>
<accession>A0A4R5N9H7</accession>
<name>A0A4R5N9H7_9LACO</name>
<dbReference type="PROSITE" id="PS50977">
    <property type="entry name" value="HTH_TETR_2"/>
    <property type="match status" value="1"/>
</dbReference>
<evidence type="ECO:0000313" key="4">
    <source>
        <dbReference type="EMBL" id="TDG68802.1"/>
    </source>
</evidence>
<dbReference type="Proteomes" id="UP000295681">
    <property type="component" value="Unassembled WGS sequence"/>
</dbReference>
<protein>
    <recommendedName>
        <fullName evidence="3">HTH tetR-type domain-containing protein</fullName>
    </recommendedName>
</protein>
<proteinExistence type="predicted"/>
<reference evidence="4 5" key="1">
    <citation type="journal article" date="2019" name="Appl. Microbiol. Biotechnol.">
        <title>Uncovering carbohydrate metabolism through a genotype-phenotype association study of 56 lactic acid bacteria genomes.</title>
        <authorList>
            <person name="Buron-Moles G."/>
            <person name="Chailyan A."/>
            <person name="Dolejs I."/>
            <person name="Forster J."/>
            <person name="Miks M.H."/>
        </authorList>
    </citation>
    <scope>NUCLEOTIDE SEQUENCE [LARGE SCALE GENOMIC DNA]</scope>
    <source>
        <strain evidence="4 5">ATCC 700006</strain>
    </source>
</reference>
<sequence>MIDRRIIKTKDNIYRTFLELLAKKDFARITVVEICETALISKSTFYTYFEDKFALLEQVVHDYTKKFEKMIKDRFKAIDDNNAHVVILNIMNDLEDNSYALQLLFQIHILNMDLEENIRQILYGEAYQYLTGRNVKTKYPILFIAKGYAEMALFSIKIGISNSKDKEQAMKMQTDVIVKLQNAFEDILFIA</sequence>
<dbReference type="EMBL" id="PUFI01000009">
    <property type="protein sequence ID" value="TDG68802.1"/>
    <property type="molecule type" value="Genomic_DNA"/>
</dbReference>
<keyword evidence="5" id="KW-1185">Reference proteome</keyword>
<dbReference type="Gene3D" id="1.10.357.10">
    <property type="entry name" value="Tetracycline Repressor, domain 2"/>
    <property type="match status" value="1"/>
</dbReference>
<dbReference type="GO" id="GO:0003677">
    <property type="term" value="F:DNA binding"/>
    <property type="evidence" value="ECO:0007669"/>
    <property type="project" value="UniProtKB-UniRule"/>
</dbReference>
<evidence type="ECO:0000259" key="3">
    <source>
        <dbReference type="PROSITE" id="PS50977"/>
    </source>
</evidence>
<gene>
    <name evidence="4" type="ORF">C5L23_000721</name>
</gene>
<feature type="domain" description="HTH tetR-type" evidence="3">
    <location>
        <begin position="7"/>
        <end position="67"/>
    </location>
</feature>
<dbReference type="SUPFAM" id="SSF46689">
    <property type="entry name" value="Homeodomain-like"/>
    <property type="match status" value="1"/>
</dbReference>